<organism evidence="2 3">
    <name type="scientific">Lyophyllum shimeji</name>
    <name type="common">Hon-shimeji</name>
    <name type="synonym">Tricholoma shimeji</name>
    <dbReference type="NCBI Taxonomy" id="47721"/>
    <lineage>
        <taxon>Eukaryota</taxon>
        <taxon>Fungi</taxon>
        <taxon>Dikarya</taxon>
        <taxon>Basidiomycota</taxon>
        <taxon>Agaricomycotina</taxon>
        <taxon>Agaricomycetes</taxon>
        <taxon>Agaricomycetidae</taxon>
        <taxon>Agaricales</taxon>
        <taxon>Tricholomatineae</taxon>
        <taxon>Lyophyllaceae</taxon>
        <taxon>Lyophyllum</taxon>
    </lineage>
</organism>
<comment type="caution">
    <text evidence="2">The sequence shown here is derived from an EMBL/GenBank/DDBJ whole genome shotgun (WGS) entry which is preliminary data.</text>
</comment>
<gene>
    <name evidence="2" type="ORF">LshimejAT787_0106650</name>
</gene>
<dbReference type="AlphaFoldDB" id="A0A9P3PE35"/>
<dbReference type="Pfam" id="PF23565">
    <property type="entry name" value="ARM_TANGO6"/>
    <property type="match status" value="1"/>
</dbReference>
<name>A0A9P3PE35_LYOSH</name>
<evidence type="ECO:0000313" key="3">
    <source>
        <dbReference type="Proteomes" id="UP001063166"/>
    </source>
</evidence>
<dbReference type="Proteomes" id="UP001063166">
    <property type="component" value="Unassembled WGS sequence"/>
</dbReference>
<dbReference type="InterPro" id="IPR039600">
    <property type="entry name" value="TANGO6/Rtp1"/>
</dbReference>
<dbReference type="EMBL" id="BRPK01000001">
    <property type="protein sequence ID" value="GLB33781.1"/>
    <property type="molecule type" value="Genomic_DNA"/>
</dbReference>
<keyword evidence="3" id="KW-1185">Reference proteome</keyword>
<dbReference type="OrthoDB" id="39591at2759"/>
<accession>A0A9P3PE35</accession>
<proteinExistence type="predicted"/>
<reference evidence="2" key="1">
    <citation type="submission" date="2022-07" db="EMBL/GenBank/DDBJ databases">
        <title>The genome of Lyophyllum shimeji provides insight into the initial evolution of ectomycorrhizal fungal genome.</title>
        <authorList>
            <person name="Kobayashi Y."/>
            <person name="Shibata T."/>
            <person name="Hirakawa H."/>
            <person name="Shigenobu S."/>
            <person name="Nishiyama T."/>
            <person name="Yamada A."/>
            <person name="Hasebe M."/>
            <person name="Kawaguchi M."/>
        </authorList>
    </citation>
    <scope>NUCLEOTIDE SEQUENCE</scope>
    <source>
        <strain evidence="2">AT787</strain>
    </source>
</reference>
<evidence type="ECO:0000259" key="1">
    <source>
        <dbReference type="Pfam" id="PF23565"/>
    </source>
</evidence>
<protein>
    <recommendedName>
        <fullName evidence="1">TANGO6 HEAT repeat domain-containing protein</fullName>
    </recommendedName>
</protein>
<dbReference type="PANTHER" id="PTHR20959:SF1">
    <property type="entry name" value="TRANSPORT AND GOLGI ORGANIZATION PROTEIN 6 HOMOLOG"/>
    <property type="match status" value="1"/>
</dbReference>
<sequence length="320" mass="34764">MSELSAALSDGACLVESTSSAPDLQAVLVARLKRYYANLGSGEVAERASLEDIQLTTAREALSVVIRVQHIIGVEEKPGTDQPPLIGTRDLAELRTLLSIVFKWGVHPVFARVMLAWPEKPPLRGAPRFIDLTTTSEDYSLLSSMTSDLLHLVFPDGVQGRIPQTLITTTILEKHAIDLLKPSITLGWLPKTLVSSLGPVLDDARPLTMRFLNLLSPSHTITALGGILSSVPPPVAHVRKLCVSLLGQQLLRPQGVRGLCAAVFGQEQDETLVEKLQHVARVLMTVPANVKPEDYFANIIPKIMSLLSRGESETNKRVAA</sequence>
<feature type="domain" description="TANGO6 HEAT repeat" evidence="1">
    <location>
        <begin position="250"/>
        <end position="317"/>
    </location>
</feature>
<dbReference type="PANTHER" id="PTHR20959">
    <property type="entry name" value="TRANSPORT AND GOLGI ORGANIZATION PROTEIN 6 FAMILY MEMBER"/>
    <property type="match status" value="1"/>
</dbReference>
<evidence type="ECO:0000313" key="2">
    <source>
        <dbReference type="EMBL" id="GLB33781.1"/>
    </source>
</evidence>
<dbReference type="GO" id="GO:0009306">
    <property type="term" value="P:protein secretion"/>
    <property type="evidence" value="ECO:0007669"/>
    <property type="project" value="TreeGrafter"/>
</dbReference>
<dbReference type="InterPro" id="IPR057407">
    <property type="entry name" value="HEAT_TANGO6"/>
</dbReference>